<gene>
    <name evidence="1" type="ORF">GJR95_24335</name>
</gene>
<proteinExistence type="predicted"/>
<reference evidence="1 2" key="1">
    <citation type="submission" date="2019-11" db="EMBL/GenBank/DDBJ databases">
        <title>Spirosoma endbachense sp. nov., isolated from a natural salt meadow.</title>
        <authorList>
            <person name="Rojas J."/>
            <person name="Ambika Manirajan B."/>
            <person name="Ratering S."/>
            <person name="Suarez C."/>
            <person name="Geissler-Plaum R."/>
            <person name="Schnell S."/>
        </authorList>
    </citation>
    <scope>NUCLEOTIDE SEQUENCE [LARGE SCALE GENOMIC DNA]</scope>
    <source>
        <strain evidence="1 2">I-24</strain>
    </source>
</reference>
<sequence>MDIYANRTRIEGQVADFVECAFRPNTTIDKLKAKIEGYIKTLPEAEQAKFKVTKQRNGSMNTSDGVVEWFRVCVQYKSRWVISVREPLTIL</sequence>
<evidence type="ECO:0000313" key="2">
    <source>
        <dbReference type="Proteomes" id="UP000464577"/>
    </source>
</evidence>
<protein>
    <submittedName>
        <fullName evidence="1">Uncharacterized protein</fullName>
    </submittedName>
</protein>
<accession>A0A6P1VXU6</accession>
<dbReference type="KEGG" id="senf:GJR95_24335"/>
<name>A0A6P1VXU6_9BACT</name>
<dbReference type="AlphaFoldDB" id="A0A6P1VXU6"/>
<dbReference type="Proteomes" id="UP000464577">
    <property type="component" value="Chromosome"/>
</dbReference>
<organism evidence="1 2">
    <name type="scientific">Spirosoma endbachense</name>
    <dbReference type="NCBI Taxonomy" id="2666025"/>
    <lineage>
        <taxon>Bacteria</taxon>
        <taxon>Pseudomonadati</taxon>
        <taxon>Bacteroidota</taxon>
        <taxon>Cytophagia</taxon>
        <taxon>Cytophagales</taxon>
        <taxon>Cytophagaceae</taxon>
        <taxon>Spirosoma</taxon>
    </lineage>
</organism>
<keyword evidence="2" id="KW-1185">Reference proteome</keyword>
<dbReference type="EMBL" id="CP045997">
    <property type="protein sequence ID" value="QHV97943.1"/>
    <property type="molecule type" value="Genomic_DNA"/>
</dbReference>
<evidence type="ECO:0000313" key="1">
    <source>
        <dbReference type="EMBL" id="QHV97943.1"/>
    </source>
</evidence>